<sequence length="459" mass="50820">MMTSMEAVIYARVSQDHGTRSVQEQERECREFCDRQGWNVTRVLTDNDIGASRYSGKDRPAYRELKEILRPGDVLVTWEASRAQRDLAAYVELRNLCADRGVKWAYNGRVFDLSDGDDRFGTGLDALLAEKEAEQIRARVLRGKRSAAAEGRPSGKTPPGYRPVRDPRTGRTVTWEPDEVAPVMQEAARRILEGETLREVTRWANEQGVTGTHRQMRDRLHLASYAGLRVHQGKVVGEANWPALWSPEQRDQIIAAFADPARRASGGGGVPVRHLLAGIARCGVCGAGMRHYWPPSAQKISAPPAYVCSDGLHVRRQAKPLEKAVVRATLARIRTIDRAQLADDGGAAAAAARREAQELQDRLDEFTVAAAEPGGPSPRALAAIEQKLQPQIDAALARARASYRSPLIGRLAENPEDWTVLTVVERREVIRSMVTVRVMPTQSRGVAGFRREDVEIHPA</sequence>
<dbReference type="SUPFAM" id="SSF53041">
    <property type="entry name" value="Resolvase-like"/>
    <property type="match status" value="1"/>
</dbReference>
<dbReference type="Pfam" id="PF07508">
    <property type="entry name" value="Recombinase"/>
    <property type="match status" value="1"/>
</dbReference>
<dbReference type="InterPro" id="IPR050639">
    <property type="entry name" value="SSR_resolvase"/>
</dbReference>
<gene>
    <name evidence="4" type="ORF">AXK61_12645</name>
</gene>
<evidence type="ECO:0000313" key="5">
    <source>
        <dbReference type="Proteomes" id="UP000070409"/>
    </source>
</evidence>
<evidence type="ECO:0008006" key="6">
    <source>
        <dbReference type="Google" id="ProtNLM"/>
    </source>
</evidence>
<dbReference type="Gene3D" id="3.40.50.1390">
    <property type="entry name" value="Resolvase, N-terminal catalytic domain"/>
    <property type="match status" value="1"/>
</dbReference>
<dbReference type="InterPro" id="IPR038109">
    <property type="entry name" value="DNA_bind_recomb_sf"/>
</dbReference>
<dbReference type="Pfam" id="PF00239">
    <property type="entry name" value="Resolvase"/>
    <property type="match status" value="1"/>
</dbReference>
<reference evidence="4 5" key="1">
    <citation type="submission" date="2016-02" db="EMBL/GenBank/DDBJ databases">
        <authorList>
            <person name="Teng J.L."/>
            <person name="Tang Y."/>
            <person name="Huang Y."/>
            <person name="Guo F."/>
            <person name="Wei W."/>
            <person name="Chen J.H."/>
            <person name="Wong S.Y."/>
            <person name="Lau S.K."/>
            <person name="Woo P.C."/>
        </authorList>
    </citation>
    <scope>NUCLEOTIDE SEQUENCE [LARGE SCALE GENOMIC DNA]</scope>
    <source>
        <strain evidence="4 5">JCM 13375</strain>
    </source>
</reference>
<evidence type="ECO:0000313" key="4">
    <source>
        <dbReference type="EMBL" id="KXP00853.1"/>
    </source>
</evidence>
<keyword evidence="5" id="KW-1185">Reference proteome</keyword>
<dbReference type="InterPro" id="IPR011109">
    <property type="entry name" value="DNA_bind_recombinase_dom"/>
</dbReference>
<dbReference type="Gene3D" id="3.90.1750.20">
    <property type="entry name" value="Putative Large Serine Recombinase, Chain B, Domain 2"/>
    <property type="match status" value="1"/>
</dbReference>
<feature type="region of interest" description="Disordered" evidence="1">
    <location>
        <begin position="142"/>
        <end position="172"/>
    </location>
</feature>
<evidence type="ECO:0000259" key="2">
    <source>
        <dbReference type="PROSITE" id="PS51736"/>
    </source>
</evidence>
<protein>
    <recommendedName>
        <fullName evidence="6">Recombinase family protein</fullName>
    </recommendedName>
</protein>
<feature type="domain" description="Resolvase/invertase-type recombinase catalytic" evidence="2">
    <location>
        <begin position="6"/>
        <end position="151"/>
    </location>
</feature>
<accession>A0A137ZRM2</accession>
<dbReference type="CDD" id="cd00338">
    <property type="entry name" value="Ser_Recombinase"/>
    <property type="match status" value="1"/>
</dbReference>
<dbReference type="PROSITE" id="PS51737">
    <property type="entry name" value="RECOMBINASE_DNA_BIND"/>
    <property type="match status" value="1"/>
</dbReference>
<feature type="domain" description="Recombinase" evidence="3">
    <location>
        <begin position="158"/>
        <end position="263"/>
    </location>
</feature>
<dbReference type="EMBL" id="LSRE01000002">
    <property type="protein sequence ID" value="KXP00853.1"/>
    <property type="molecule type" value="Genomic_DNA"/>
</dbReference>
<proteinExistence type="predicted"/>
<dbReference type="SMART" id="SM00857">
    <property type="entry name" value="Resolvase"/>
    <property type="match status" value="1"/>
</dbReference>
<dbReference type="PANTHER" id="PTHR30461">
    <property type="entry name" value="DNA-INVERTASE FROM LAMBDOID PROPHAGE"/>
    <property type="match status" value="1"/>
</dbReference>
<evidence type="ECO:0000259" key="3">
    <source>
        <dbReference type="PROSITE" id="PS51737"/>
    </source>
</evidence>
<comment type="caution">
    <text evidence="4">The sequence shown here is derived from an EMBL/GenBank/DDBJ whole genome shotgun (WGS) entry which is preliminary data.</text>
</comment>
<dbReference type="Proteomes" id="UP000070409">
    <property type="component" value="Unassembled WGS sequence"/>
</dbReference>
<evidence type="ECO:0000256" key="1">
    <source>
        <dbReference type="SAM" id="MobiDB-lite"/>
    </source>
</evidence>
<dbReference type="InterPro" id="IPR006119">
    <property type="entry name" value="Resolv_N"/>
</dbReference>
<dbReference type="PROSITE" id="PS51736">
    <property type="entry name" value="RECOMBINASES_3"/>
    <property type="match status" value="1"/>
</dbReference>
<organism evidence="4 5">
    <name type="scientific">Tsukamurella pseudospumae</name>
    <dbReference type="NCBI Taxonomy" id="239498"/>
    <lineage>
        <taxon>Bacteria</taxon>
        <taxon>Bacillati</taxon>
        <taxon>Actinomycetota</taxon>
        <taxon>Actinomycetes</taxon>
        <taxon>Mycobacteriales</taxon>
        <taxon>Tsukamurellaceae</taxon>
        <taxon>Tsukamurella</taxon>
    </lineage>
</organism>
<dbReference type="InterPro" id="IPR036162">
    <property type="entry name" value="Resolvase-like_N_sf"/>
</dbReference>
<name>A0A137ZRM2_9ACTN</name>
<dbReference type="PANTHER" id="PTHR30461:SF23">
    <property type="entry name" value="DNA RECOMBINASE-RELATED"/>
    <property type="match status" value="1"/>
</dbReference>